<sequence length="397" mass="44765">MEDDSSLTQTTDVLMILRNRLCHVVERFQHWRSRWSSVGALPQPSLVTMPMNSRQYEERINKLEAALEMARLRYQSQSSRMKTFEDENKKLKEDITTERAELEALLSNRQVNILLESLKEERTQRLVEMEAAHIREREMKALSNEAAVATKGALLAHEEAAGKRAEVNGLRASLRVSTKLLTIAEKDFQATHKELEATQLQLLETRRKLMLKTDEVNVWTDRYNQAMIDLHMAQMKLTQVSVGASAKESALMRGYGVVIAEAAGEPVSIQRQPFLSAKRGTAKFNGVQADRAMARYNLNVARSESEPALGSQHARRRRVDRVALAPCTDPEMSQETPQSAPAKAEPPNHPGEKKSILITTHFTSTRDAHGSKYLGYGLGMLKKDNVVADHRQERAVL</sequence>
<dbReference type="AlphaFoldDB" id="A0A024U5V7"/>
<gene>
    <name evidence="3" type="ORF">H310_06278</name>
</gene>
<dbReference type="VEuPathDB" id="FungiDB:H310_06278"/>
<proteinExistence type="predicted"/>
<evidence type="ECO:0000313" key="3">
    <source>
        <dbReference type="EMBL" id="ETW01654.1"/>
    </source>
</evidence>
<dbReference type="OrthoDB" id="75778at2759"/>
<evidence type="ECO:0000256" key="1">
    <source>
        <dbReference type="SAM" id="Coils"/>
    </source>
</evidence>
<dbReference type="GeneID" id="20083328"/>
<keyword evidence="1" id="KW-0175">Coiled coil</keyword>
<feature type="coiled-coil region" evidence="1">
    <location>
        <begin position="53"/>
        <end position="108"/>
    </location>
</feature>
<feature type="region of interest" description="Disordered" evidence="2">
    <location>
        <begin position="325"/>
        <end position="353"/>
    </location>
</feature>
<reference evidence="3" key="1">
    <citation type="submission" date="2013-12" db="EMBL/GenBank/DDBJ databases">
        <title>The Genome Sequence of Aphanomyces invadans NJM9701.</title>
        <authorList>
            <consortium name="The Broad Institute Genomics Platform"/>
            <person name="Russ C."/>
            <person name="Tyler B."/>
            <person name="van West P."/>
            <person name="Dieguez-Uribeondo J."/>
            <person name="Young S.K."/>
            <person name="Zeng Q."/>
            <person name="Gargeya S."/>
            <person name="Fitzgerald M."/>
            <person name="Abouelleil A."/>
            <person name="Alvarado L."/>
            <person name="Chapman S.B."/>
            <person name="Gainer-Dewar J."/>
            <person name="Goldberg J."/>
            <person name="Griggs A."/>
            <person name="Gujja S."/>
            <person name="Hansen M."/>
            <person name="Howarth C."/>
            <person name="Imamovic A."/>
            <person name="Ireland A."/>
            <person name="Larimer J."/>
            <person name="McCowan C."/>
            <person name="Murphy C."/>
            <person name="Pearson M."/>
            <person name="Poon T.W."/>
            <person name="Priest M."/>
            <person name="Roberts A."/>
            <person name="Saif S."/>
            <person name="Shea T."/>
            <person name="Sykes S."/>
            <person name="Wortman J."/>
            <person name="Nusbaum C."/>
            <person name="Birren B."/>
        </authorList>
    </citation>
    <scope>NUCLEOTIDE SEQUENCE [LARGE SCALE GENOMIC DNA]</scope>
    <source>
        <strain evidence="3">NJM9701</strain>
    </source>
</reference>
<dbReference type="EMBL" id="KI913962">
    <property type="protein sequence ID" value="ETW01654.1"/>
    <property type="molecule type" value="Genomic_DNA"/>
</dbReference>
<name>A0A024U5V7_9STRA</name>
<accession>A0A024U5V7</accession>
<protein>
    <submittedName>
        <fullName evidence="3">Uncharacterized protein</fullName>
    </submittedName>
</protein>
<dbReference type="RefSeq" id="XP_008869502.1">
    <property type="nucleotide sequence ID" value="XM_008871280.1"/>
</dbReference>
<evidence type="ECO:0000256" key="2">
    <source>
        <dbReference type="SAM" id="MobiDB-lite"/>
    </source>
</evidence>
<organism evidence="3">
    <name type="scientific">Aphanomyces invadans</name>
    <dbReference type="NCBI Taxonomy" id="157072"/>
    <lineage>
        <taxon>Eukaryota</taxon>
        <taxon>Sar</taxon>
        <taxon>Stramenopiles</taxon>
        <taxon>Oomycota</taxon>
        <taxon>Saprolegniomycetes</taxon>
        <taxon>Saprolegniales</taxon>
        <taxon>Verrucalvaceae</taxon>
        <taxon>Aphanomyces</taxon>
    </lineage>
</organism>